<dbReference type="Gene3D" id="2.60.120.260">
    <property type="entry name" value="Galactose-binding domain-like"/>
    <property type="match status" value="1"/>
</dbReference>
<organism evidence="1 2">
    <name type="scientific">Streptomyces himalayensis subsp. aureolus</name>
    <dbReference type="NCBI Taxonomy" id="2758039"/>
    <lineage>
        <taxon>Bacteria</taxon>
        <taxon>Bacillati</taxon>
        <taxon>Actinomycetota</taxon>
        <taxon>Actinomycetes</taxon>
        <taxon>Kitasatosporales</taxon>
        <taxon>Streptomycetaceae</taxon>
        <taxon>Streptomyces</taxon>
        <taxon>Streptomyces himalayensis</taxon>
    </lineage>
</organism>
<reference evidence="1 2" key="1">
    <citation type="submission" date="2020-07" db="EMBL/GenBank/DDBJ databases">
        <title>Streptomyces isolated from Indian soil.</title>
        <authorList>
            <person name="Mandal S."/>
            <person name="Maiti P.K."/>
        </authorList>
    </citation>
    <scope>NUCLEOTIDE SEQUENCE [LARGE SCALE GENOMIC DNA]</scope>
    <source>
        <strain evidence="1 2">PSKA54</strain>
    </source>
</reference>
<keyword evidence="2" id="KW-1185">Reference proteome</keyword>
<protein>
    <submittedName>
        <fullName evidence="1">Uncharacterized protein</fullName>
    </submittedName>
</protein>
<evidence type="ECO:0000313" key="1">
    <source>
        <dbReference type="EMBL" id="MBA4865906.1"/>
    </source>
</evidence>
<dbReference type="Proteomes" id="UP000586976">
    <property type="component" value="Unassembled WGS sequence"/>
</dbReference>
<comment type="caution">
    <text evidence="1">The sequence shown here is derived from an EMBL/GenBank/DDBJ whole genome shotgun (WGS) entry which is preliminary data.</text>
</comment>
<dbReference type="EMBL" id="JACEQY010000049">
    <property type="protein sequence ID" value="MBA4865906.1"/>
    <property type="molecule type" value="Genomic_DNA"/>
</dbReference>
<dbReference type="RefSeq" id="WP_181867344.1">
    <property type="nucleotide sequence ID" value="NZ_JACEQY010000049.1"/>
</dbReference>
<sequence length="1286" mass="136206">MAFPETPLPIKVELKVGSTWTDVTSDVRAADQIRIARGRSDEGSQVDTTRCSFTLDNNSGKYSPRNPTGAYYGSIGRNTPCRISVTTGDPYLDLPGGSDYAETPDTAVLDITGDLDVRLDASFANWLPPNGTGVNGTIEMIGKFGTTGQKSWFLGARNGVLYFEWSPDGTNTLSASSTVAPVIPGAGGRLAVRATLDVNNGSGGNTVRFYTAETLDSPWTQLGDAVTQTGTTSIFNSTAGLRVGNATSFLFVPPTGHVHQAEVRSGLSGTVVANPDFTAQPVGTTSFTDGAGRTWTLNGNAAITNRRNRFVGEISAWPVRWETKHDVVVQVEASGVLRRLSQGASPVRSAIYREFTNPSRSGIVAYWPMEDGAGATSLASAFDGHPAVIISASGVTPANYTGWAASDAIPTLETGGGRARVPSYTATNATFIRFFAEVPTGGVASTQRLFSFVTTGTARTWSLYVNTAGDLDLRAHDVDGTQIMATGFDPVAINGRPVHIGVELTQDGADIDYTLIVFYVDESTLTTASQGGAVGTLAGYTAGSALEVRFGQDGGMNGTALGHIAVANSSTAYANTLKAMVAWEQEEATARIFRLGEEEDIPAFPVIGGDQEMGIQRLATLLDLVREAEAADGGILCEARDFLGMRYRDRLSLYNQPAAMVLDYEGDDGLVTPLEPVDDDQRVRNDITVSRTGGSSARVTLDEGTLSTQAPPDGVGRYDESVTLNLYADEQLDDVAGWRLHLGTWDATRYPLVKMMLANATHMIETAAAIDIGDRIHIENPPSWLPPDTIDLRIEGYTETLDQHTWTQEYNCSPAGAWDVAWAGDDDTASAEREFAWVDTDGSELAEDLTTTETDVDIFVTDGELWTSELADSPYDITVGGEVMTVTAPGALLNGNPFFTTATTGWTGQGSTIARSTDIVHPHPSAVASLKVTPTASGNANALNSSGSGVAVAAGNTYNSGVWVYVPAGFSDVRVRVNWHDSGGAYLSTSSSTAFNIPAATWTYIEQENVAPASAATGYIVVGLVGTPAVTDIAYYWAARLTATSASALHDTFSRTVASSWGTADSGTAWNTVGGGTAADYSVGSGYAVQVLATVDVSRRTSIAAPHADFDIYCDLTTSATATGDSLYGGITARMVDANNMYTARVEFTTGNAIILSVRKLVGGVQTQLGTYTMAGVTHVAGTFVRVRFQGIGTAFKAKIWRVTDPEPDTWRITATDTAFSAAQQIGTRSIRVTGNTNAATVQIRYDNYRIVNPQRFTVTRSANGVAKSHSAGADIRLADPAYIAL</sequence>
<accession>A0A7W2HJA4</accession>
<gene>
    <name evidence="1" type="ORF">H1V43_32095</name>
</gene>
<evidence type="ECO:0000313" key="2">
    <source>
        <dbReference type="Proteomes" id="UP000586976"/>
    </source>
</evidence>
<name>A0A7W2HJA4_9ACTN</name>
<proteinExistence type="predicted"/>